<dbReference type="Proteomes" id="UP001055879">
    <property type="component" value="Linkage Group LG17"/>
</dbReference>
<protein>
    <submittedName>
        <fullName evidence="1">Uncharacterized protein</fullName>
    </submittedName>
</protein>
<reference evidence="1 2" key="2">
    <citation type="journal article" date="2022" name="Mol. Ecol. Resour.">
        <title>The genomes of chicory, endive, great burdock and yacon provide insights into Asteraceae paleo-polyploidization history and plant inulin production.</title>
        <authorList>
            <person name="Fan W."/>
            <person name="Wang S."/>
            <person name="Wang H."/>
            <person name="Wang A."/>
            <person name="Jiang F."/>
            <person name="Liu H."/>
            <person name="Zhao H."/>
            <person name="Xu D."/>
            <person name="Zhang Y."/>
        </authorList>
    </citation>
    <scope>NUCLEOTIDE SEQUENCE [LARGE SCALE GENOMIC DNA]</scope>
    <source>
        <strain evidence="2">cv. Niubang</strain>
    </source>
</reference>
<evidence type="ECO:0000313" key="1">
    <source>
        <dbReference type="EMBL" id="KAI3667936.1"/>
    </source>
</evidence>
<proteinExistence type="predicted"/>
<comment type="caution">
    <text evidence="1">The sequence shown here is derived from an EMBL/GenBank/DDBJ whole genome shotgun (WGS) entry which is preliminary data.</text>
</comment>
<gene>
    <name evidence="1" type="ORF">L6452_43007</name>
</gene>
<dbReference type="EMBL" id="CM042063">
    <property type="protein sequence ID" value="KAI3667936.1"/>
    <property type="molecule type" value="Genomic_DNA"/>
</dbReference>
<sequence>MGKYMNKPKLAGDVVAVMEVSQSSLGVRTRAKTLALQKLQASKSAVTASPVTENCPELSYLQLRSRRLEKPPFQPLITCCDRRNPNPNKAGSRLVMCSSVSGSVRSGSFGEQHQIVCETQIRAGEETEESCYFGGEGGSFGEDDIDFGGRGRSSRESTPCSLIRRDLNGVGIPGSSTRARNLEASNRTTQSSIRSMPLALEIEEFFARHDQEQQRRFAEKYNFDMVNEKALEGRYEWVRVESQ</sequence>
<reference evidence="2" key="1">
    <citation type="journal article" date="2022" name="Mol. Ecol. Resour.">
        <title>The genomes of chicory, endive, great burdock and yacon provide insights into Asteraceae palaeo-polyploidization history and plant inulin production.</title>
        <authorList>
            <person name="Fan W."/>
            <person name="Wang S."/>
            <person name="Wang H."/>
            <person name="Wang A."/>
            <person name="Jiang F."/>
            <person name="Liu H."/>
            <person name="Zhao H."/>
            <person name="Xu D."/>
            <person name="Zhang Y."/>
        </authorList>
    </citation>
    <scope>NUCLEOTIDE SEQUENCE [LARGE SCALE GENOMIC DNA]</scope>
    <source>
        <strain evidence="2">cv. Niubang</strain>
    </source>
</reference>
<organism evidence="1 2">
    <name type="scientific">Arctium lappa</name>
    <name type="common">Greater burdock</name>
    <name type="synonym">Lappa major</name>
    <dbReference type="NCBI Taxonomy" id="4217"/>
    <lineage>
        <taxon>Eukaryota</taxon>
        <taxon>Viridiplantae</taxon>
        <taxon>Streptophyta</taxon>
        <taxon>Embryophyta</taxon>
        <taxon>Tracheophyta</taxon>
        <taxon>Spermatophyta</taxon>
        <taxon>Magnoliopsida</taxon>
        <taxon>eudicotyledons</taxon>
        <taxon>Gunneridae</taxon>
        <taxon>Pentapetalae</taxon>
        <taxon>asterids</taxon>
        <taxon>campanulids</taxon>
        <taxon>Asterales</taxon>
        <taxon>Asteraceae</taxon>
        <taxon>Carduoideae</taxon>
        <taxon>Cardueae</taxon>
        <taxon>Arctiinae</taxon>
        <taxon>Arctium</taxon>
    </lineage>
</organism>
<accession>A0ACB8XNY9</accession>
<keyword evidence="2" id="KW-1185">Reference proteome</keyword>
<evidence type="ECO:0000313" key="2">
    <source>
        <dbReference type="Proteomes" id="UP001055879"/>
    </source>
</evidence>
<name>A0ACB8XNY9_ARCLA</name>